<comment type="caution">
    <text evidence="2">The sequence shown here is derived from an EMBL/GenBank/DDBJ whole genome shotgun (WGS) entry which is preliminary data.</text>
</comment>
<dbReference type="PANTHER" id="PTHR37292">
    <property type="entry name" value="VNG6097C"/>
    <property type="match status" value="1"/>
</dbReference>
<dbReference type="PANTHER" id="PTHR37292:SF2">
    <property type="entry name" value="DUF262 DOMAIN-CONTAINING PROTEIN"/>
    <property type="match status" value="1"/>
</dbReference>
<reference evidence="2 3" key="1">
    <citation type="submission" date="2024-02" db="EMBL/GenBank/DDBJ databases">
        <title>Deinococcus xinjiangensis NBRC 107630.</title>
        <authorList>
            <person name="Ichikawa N."/>
            <person name="Katano-Makiyama Y."/>
            <person name="Hidaka K."/>
        </authorList>
    </citation>
    <scope>NUCLEOTIDE SEQUENCE [LARGE SCALE GENOMIC DNA]</scope>
    <source>
        <strain evidence="2 3">NBRC 107630</strain>
    </source>
</reference>
<gene>
    <name evidence="2" type="ORF">Dxin01_03509</name>
</gene>
<feature type="domain" description="GmrSD restriction endonucleases N-terminal" evidence="1">
    <location>
        <begin position="21"/>
        <end position="268"/>
    </location>
</feature>
<evidence type="ECO:0000313" key="2">
    <source>
        <dbReference type="EMBL" id="GAA5503747.1"/>
    </source>
</evidence>
<dbReference type="Proteomes" id="UP001458946">
    <property type="component" value="Unassembled WGS sequence"/>
</dbReference>
<sequence length="609" mass="70156">MAHENSSSESLQTLVAQLDAQPPVLLLPEFQRDFVWEVGQTYTLFDSLVQDIFIGSIIFGKPSFELTLRKIDTRPRKGKGSKIKLERLHYSESQIKAASQIDGLKIVLDGQQRLTSIYRALKGIDRVYFVGRPDLPSMEIRGLQLEDLMHRDIGIQGEDVEGCVCIPLHYAFEYAKDTPFDDDVRDYFRTQTKYGRTLVAAGDEEAEKAAFRAFRQLLPRFKTLFEEPRLLSYYLLDMQLDKFTTFFERSNSRGITLNFTDVLAAKVFGKFNLRASFDELTERYPNLPVKRELLVRALAMMCGLPRIEKAAILRELRAEDFLKHWDDLARLYIKALTFLHAQRYIVSIKWLPSENMMIPLMMFFHALEQTGKASLTQKQQDFLRWWYWSATFAEQFSAASNERIITDTRVLQRVARGESIEGSYFVRLRPTLDDPEQLFTYRTATSVTYKGVLNLVHFAANGLRDWSNNGPLATELLRNADLHDHHLFPQGFLRRSAAKQDQPDDVEMLKDCVLNRVLMPKDANLKASDKPPYKYLGHLLNINPALRESMASHLVPVSLLDDEQASYQVYAVLWERAEGIIRLIRRETVEAEAQIRAQHAPERLATASD</sequence>
<dbReference type="EMBL" id="BAABRN010000064">
    <property type="protein sequence ID" value="GAA5503747.1"/>
    <property type="molecule type" value="Genomic_DNA"/>
</dbReference>
<protein>
    <recommendedName>
        <fullName evidence="1">GmrSD restriction endonucleases N-terminal domain-containing protein</fullName>
    </recommendedName>
</protein>
<evidence type="ECO:0000313" key="3">
    <source>
        <dbReference type="Proteomes" id="UP001458946"/>
    </source>
</evidence>
<dbReference type="Pfam" id="PF03235">
    <property type="entry name" value="GmrSD_N"/>
    <property type="match status" value="1"/>
</dbReference>
<keyword evidence="3" id="KW-1185">Reference proteome</keyword>
<evidence type="ECO:0000259" key="1">
    <source>
        <dbReference type="Pfam" id="PF03235"/>
    </source>
</evidence>
<proteinExistence type="predicted"/>
<dbReference type="InterPro" id="IPR004919">
    <property type="entry name" value="GmrSD_N"/>
</dbReference>
<accession>A0ABP9VEU9</accession>
<organism evidence="2 3">
    <name type="scientific">Deinococcus xinjiangensis</name>
    <dbReference type="NCBI Taxonomy" id="457454"/>
    <lineage>
        <taxon>Bacteria</taxon>
        <taxon>Thermotogati</taxon>
        <taxon>Deinococcota</taxon>
        <taxon>Deinococci</taxon>
        <taxon>Deinococcales</taxon>
        <taxon>Deinococcaceae</taxon>
        <taxon>Deinococcus</taxon>
    </lineage>
</organism>
<name>A0ABP9VEU9_9DEIO</name>
<dbReference type="RefSeq" id="WP_353543725.1">
    <property type="nucleotide sequence ID" value="NZ_BAABRN010000064.1"/>
</dbReference>